<dbReference type="EMBL" id="QGKU01000026">
    <property type="protein sequence ID" value="PWR03535.1"/>
    <property type="molecule type" value="Genomic_DNA"/>
</dbReference>
<name>A0A2V2LDQ3_9RHOB</name>
<evidence type="ECO:0000256" key="1">
    <source>
        <dbReference type="ARBA" id="ARBA00023015"/>
    </source>
</evidence>
<dbReference type="CDD" id="cd07377">
    <property type="entry name" value="WHTH_GntR"/>
    <property type="match status" value="1"/>
</dbReference>
<dbReference type="PRINTS" id="PR00033">
    <property type="entry name" value="HTHASNC"/>
</dbReference>
<evidence type="ECO:0000313" key="6">
    <source>
        <dbReference type="Proteomes" id="UP000245680"/>
    </source>
</evidence>
<dbReference type="SMART" id="SM00895">
    <property type="entry name" value="FCD"/>
    <property type="match status" value="1"/>
</dbReference>
<dbReference type="AlphaFoldDB" id="A0A2V2LDQ3"/>
<reference evidence="5 6" key="1">
    <citation type="submission" date="2018-05" db="EMBL/GenBank/DDBJ databases">
        <title>Rhodobacteraceae gen. nov., sp. nov. isolated from sea water.</title>
        <authorList>
            <person name="Ren Y."/>
        </authorList>
    </citation>
    <scope>NUCLEOTIDE SEQUENCE [LARGE SCALE GENOMIC DNA]</scope>
    <source>
        <strain evidence="5 6">TG-679</strain>
    </source>
</reference>
<comment type="caution">
    <text evidence="5">The sequence shown here is derived from an EMBL/GenBank/DDBJ whole genome shotgun (WGS) entry which is preliminary data.</text>
</comment>
<dbReference type="InterPro" id="IPR000524">
    <property type="entry name" value="Tscrpt_reg_HTH_GntR"/>
</dbReference>
<dbReference type="GO" id="GO:0003700">
    <property type="term" value="F:DNA-binding transcription factor activity"/>
    <property type="evidence" value="ECO:0007669"/>
    <property type="project" value="InterPro"/>
</dbReference>
<dbReference type="InterPro" id="IPR036388">
    <property type="entry name" value="WH-like_DNA-bd_sf"/>
</dbReference>
<evidence type="ECO:0000259" key="4">
    <source>
        <dbReference type="PROSITE" id="PS50949"/>
    </source>
</evidence>
<proteinExistence type="predicted"/>
<dbReference type="SUPFAM" id="SSF46785">
    <property type="entry name" value="Winged helix' DNA-binding domain"/>
    <property type="match status" value="1"/>
</dbReference>
<dbReference type="RefSeq" id="WP_109810937.1">
    <property type="nucleotide sequence ID" value="NZ_QGKU01000026.1"/>
</dbReference>
<dbReference type="PANTHER" id="PTHR43537:SF49">
    <property type="entry name" value="TRANSCRIPTIONAL REGULATORY PROTEIN"/>
    <property type="match status" value="1"/>
</dbReference>
<dbReference type="InterPro" id="IPR008920">
    <property type="entry name" value="TF_FadR/GntR_C"/>
</dbReference>
<dbReference type="Pfam" id="PF07729">
    <property type="entry name" value="FCD"/>
    <property type="match status" value="1"/>
</dbReference>
<gene>
    <name evidence="5" type="ORF">DKT77_06690</name>
</gene>
<dbReference type="SUPFAM" id="SSF48008">
    <property type="entry name" value="GntR ligand-binding domain-like"/>
    <property type="match status" value="1"/>
</dbReference>
<dbReference type="Proteomes" id="UP000245680">
    <property type="component" value="Unassembled WGS sequence"/>
</dbReference>
<dbReference type="InterPro" id="IPR000485">
    <property type="entry name" value="AsnC-type_HTH_dom"/>
</dbReference>
<dbReference type="InterPro" id="IPR036390">
    <property type="entry name" value="WH_DNA-bd_sf"/>
</dbReference>
<dbReference type="PRINTS" id="PR00035">
    <property type="entry name" value="HTHGNTR"/>
</dbReference>
<dbReference type="OrthoDB" id="9812645at2"/>
<keyword evidence="3" id="KW-0804">Transcription</keyword>
<keyword evidence="2" id="KW-0238">DNA-binding</keyword>
<organism evidence="5 6">
    <name type="scientific">Meridianimarinicoccus roseus</name>
    <dbReference type="NCBI Taxonomy" id="2072018"/>
    <lineage>
        <taxon>Bacteria</taxon>
        <taxon>Pseudomonadati</taxon>
        <taxon>Pseudomonadota</taxon>
        <taxon>Alphaproteobacteria</taxon>
        <taxon>Rhodobacterales</taxon>
        <taxon>Paracoccaceae</taxon>
        <taxon>Meridianimarinicoccus</taxon>
    </lineage>
</organism>
<evidence type="ECO:0000256" key="3">
    <source>
        <dbReference type="ARBA" id="ARBA00023163"/>
    </source>
</evidence>
<protein>
    <submittedName>
        <fullName evidence="5">GntR family transcriptional regulator</fullName>
    </submittedName>
</protein>
<dbReference type="Pfam" id="PF00392">
    <property type="entry name" value="GntR"/>
    <property type="match status" value="1"/>
</dbReference>
<dbReference type="PROSITE" id="PS50949">
    <property type="entry name" value="HTH_GNTR"/>
    <property type="match status" value="1"/>
</dbReference>
<dbReference type="SMART" id="SM00345">
    <property type="entry name" value="HTH_GNTR"/>
    <property type="match status" value="1"/>
</dbReference>
<dbReference type="PANTHER" id="PTHR43537">
    <property type="entry name" value="TRANSCRIPTIONAL REGULATOR, GNTR FAMILY"/>
    <property type="match status" value="1"/>
</dbReference>
<keyword evidence="1" id="KW-0805">Transcription regulation</keyword>
<dbReference type="Gene3D" id="1.20.120.530">
    <property type="entry name" value="GntR ligand-binding domain-like"/>
    <property type="match status" value="1"/>
</dbReference>
<evidence type="ECO:0000313" key="5">
    <source>
        <dbReference type="EMBL" id="PWR03535.1"/>
    </source>
</evidence>
<dbReference type="Gene3D" id="1.10.10.10">
    <property type="entry name" value="Winged helix-like DNA-binding domain superfamily/Winged helix DNA-binding domain"/>
    <property type="match status" value="1"/>
</dbReference>
<feature type="domain" description="HTH gntR-type" evidence="4">
    <location>
        <begin position="5"/>
        <end position="71"/>
    </location>
</feature>
<dbReference type="GO" id="GO:0043565">
    <property type="term" value="F:sequence-specific DNA binding"/>
    <property type="evidence" value="ECO:0007669"/>
    <property type="project" value="InterPro"/>
</dbReference>
<keyword evidence="6" id="KW-1185">Reference proteome</keyword>
<evidence type="ECO:0000256" key="2">
    <source>
        <dbReference type="ARBA" id="ARBA00023125"/>
    </source>
</evidence>
<dbReference type="InterPro" id="IPR011711">
    <property type="entry name" value="GntR_C"/>
</dbReference>
<accession>A0A2V2LDQ3</accession>
<sequence length="220" mass="24442">MSVIRPSQKDAYELILEAIDVGIYRPGDRLVESDLAERFGVSRTPIREALQRLETQGLLARDGRSLIVASLDHNQMAELYVVRAELEGLAARLAAQHATAEEIRVLGDMVRSDHALMHDPAALSRANRRFHKQIHLASHNRYLVQQLDLVHRSMALLASTSLAVEGRGETALREHAAIVDAIRERNGLAAQEALKTHISQAFVTRLRHDSKDLGEVDAAE</sequence>